<evidence type="ECO:0000256" key="2">
    <source>
        <dbReference type="SAM" id="SignalP"/>
    </source>
</evidence>
<dbReference type="InterPro" id="IPR007275">
    <property type="entry name" value="YTH_domain"/>
</dbReference>
<feature type="domain" description="YTH" evidence="3">
    <location>
        <begin position="41"/>
        <end position="178"/>
    </location>
</feature>
<dbReference type="Gramene" id="Zm00001eb190100_T001">
    <property type="protein sequence ID" value="Zm00001eb190100_P001"/>
    <property type="gene ID" value="Zm00001eb190100"/>
</dbReference>
<dbReference type="InterPro" id="IPR045168">
    <property type="entry name" value="YTH_prot"/>
</dbReference>
<dbReference type="GO" id="GO:0061157">
    <property type="term" value="P:mRNA destabilization"/>
    <property type="evidence" value="ECO:0000318"/>
    <property type="project" value="GO_Central"/>
</dbReference>
<comment type="function">
    <text evidence="1">Specifically recognizes and binds N6-methyladenosine (m6A)-containing RNAs, and regulates mRNA stability. M6A is a modification present at internal sites of mRNAs and some non-coding RNAs and plays a role in mRNA stability and processing.</text>
</comment>
<dbReference type="GO" id="GO:0005737">
    <property type="term" value="C:cytoplasm"/>
    <property type="evidence" value="ECO:0000318"/>
    <property type="project" value="GO_Central"/>
</dbReference>
<evidence type="ECO:0000313" key="5">
    <source>
        <dbReference type="Proteomes" id="UP000007305"/>
    </source>
</evidence>
<accession>A0A804NVS4</accession>
<dbReference type="PROSITE" id="PS50882">
    <property type="entry name" value="YTH"/>
    <property type="match status" value="1"/>
</dbReference>
<keyword evidence="5" id="KW-1185">Reference proteome</keyword>
<dbReference type="AlphaFoldDB" id="A0A804NVS4"/>
<proteinExistence type="inferred from homology"/>
<comment type="similarity">
    <text evidence="1">Belongs to the YTHDF family.</text>
</comment>
<evidence type="ECO:0000256" key="1">
    <source>
        <dbReference type="RuleBase" id="RU369095"/>
    </source>
</evidence>
<organism evidence="4 5">
    <name type="scientific">Zea mays</name>
    <name type="common">Maize</name>
    <dbReference type="NCBI Taxonomy" id="4577"/>
    <lineage>
        <taxon>Eukaryota</taxon>
        <taxon>Viridiplantae</taxon>
        <taxon>Streptophyta</taxon>
        <taxon>Embryophyta</taxon>
        <taxon>Tracheophyta</taxon>
        <taxon>Spermatophyta</taxon>
        <taxon>Magnoliopsida</taxon>
        <taxon>Liliopsida</taxon>
        <taxon>Poales</taxon>
        <taxon>Poaceae</taxon>
        <taxon>PACMAD clade</taxon>
        <taxon>Panicoideae</taxon>
        <taxon>Andropogonodae</taxon>
        <taxon>Andropogoneae</taxon>
        <taxon>Tripsacinae</taxon>
        <taxon>Zea</taxon>
    </lineage>
</organism>
<feature type="signal peptide" evidence="2">
    <location>
        <begin position="1"/>
        <end position="21"/>
    </location>
</feature>
<protein>
    <recommendedName>
        <fullName evidence="1">YTH domain-containing family protein</fullName>
    </recommendedName>
</protein>
<evidence type="ECO:0000259" key="3">
    <source>
        <dbReference type="PROSITE" id="PS50882"/>
    </source>
</evidence>
<dbReference type="InParanoid" id="A0A804NVS4"/>
<dbReference type="Pfam" id="PF04146">
    <property type="entry name" value="YTH"/>
    <property type="match status" value="1"/>
</dbReference>
<keyword evidence="1" id="KW-0694">RNA-binding</keyword>
<dbReference type="GO" id="GO:1990247">
    <property type="term" value="F:N6-methyladenosine-containing RNA reader activity"/>
    <property type="evidence" value="ECO:0007669"/>
    <property type="project" value="UniProtKB-UniRule"/>
</dbReference>
<keyword evidence="2" id="KW-0732">Signal</keyword>
<dbReference type="Proteomes" id="UP000007305">
    <property type="component" value="Chromosome 4"/>
</dbReference>
<sequence length="254" mass="27638">MPMQWWLGAESSLLPPSCILAFSASHSLAAAATGTKNPDLAADKALARDFLSNFVGPHGDPKYLSVLQDVANRKIRAVQIELDDPFHHKDVDVVFLLRVIENARRYIDIFADRGHGIGAASITLRNPSMLFIWHIVNGVSNNILNHIILENNENKPVTNSRDTQEICLEQGLHILKIFKDYHVSKTSILNDLASAMGNTPNPYEQAMSTCVNGQAMMLSHMGDLMVVANASDSQVVLGTAFDDGAVTPSSSSST</sequence>
<evidence type="ECO:0000313" key="4">
    <source>
        <dbReference type="EnsemblPlants" id="Zm00001eb190100_P001"/>
    </source>
</evidence>
<dbReference type="Gene3D" id="3.10.590.10">
    <property type="entry name" value="ph1033 like domains"/>
    <property type="match status" value="1"/>
</dbReference>
<reference evidence="4" key="3">
    <citation type="submission" date="2021-05" db="UniProtKB">
        <authorList>
            <consortium name="EnsemblPlants"/>
        </authorList>
    </citation>
    <scope>IDENTIFICATION</scope>
    <source>
        <strain evidence="4">cv. B73</strain>
    </source>
</reference>
<name>A0A804NVS4_MAIZE</name>
<dbReference type="PANTHER" id="PTHR12357:SF99">
    <property type="entry name" value="YTH DOMAIN-CONTAINING PROTEIN ECT2-RELATED"/>
    <property type="match status" value="1"/>
</dbReference>
<dbReference type="EnsemblPlants" id="Zm00001eb190100_T001">
    <property type="protein sequence ID" value="Zm00001eb190100_P001"/>
    <property type="gene ID" value="Zm00001eb190100"/>
</dbReference>
<feature type="chain" id="PRO_5032393382" description="YTH domain-containing family protein" evidence="2">
    <location>
        <begin position="22"/>
        <end position="254"/>
    </location>
</feature>
<reference evidence="5" key="1">
    <citation type="journal article" date="2009" name="Science">
        <title>The B73 maize genome: complexity, diversity, and dynamics.</title>
        <authorList>
            <person name="Schnable P.S."/>
            <person name="Ware D."/>
            <person name="Fulton R.S."/>
            <person name="Stein J.C."/>
            <person name="Wei F."/>
            <person name="Pasternak S."/>
            <person name="Liang C."/>
            <person name="Zhang J."/>
            <person name="Fulton L."/>
            <person name="Graves T.A."/>
            <person name="Minx P."/>
            <person name="Reily A.D."/>
            <person name="Courtney L."/>
            <person name="Kruchowski S.S."/>
            <person name="Tomlinson C."/>
            <person name="Strong C."/>
            <person name="Delehaunty K."/>
            <person name="Fronick C."/>
            <person name="Courtney B."/>
            <person name="Rock S.M."/>
            <person name="Belter E."/>
            <person name="Du F."/>
            <person name="Kim K."/>
            <person name="Abbott R.M."/>
            <person name="Cotton M."/>
            <person name="Levy A."/>
            <person name="Marchetto P."/>
            <person name="Ochoa K."/>
            <person name="Jackson S.M."/>
            <person name="Gillam B."/>
            <person name="Chen W."/>
            <person name="Yan L."/>
            <person name="Higginbotham J."/>
            <person name="Cardenas M."/>
            <person name="Waligorski J."/>
            <person name="Applebaum E."/>
            <person name="Phelps L."/>
            <person name="Falcone J."/>
            <person name="Kanchi K."/>
            <person name="Thane T."/>
            <person name="Scimone A."/>
            <person name="Thane N."/>
            <person name="Henke J."/>
            <person name="Wang T."/>
            <person name="Ruppert J."/>
            <person name="Shah N."/>
            <person name="Rotter K."/>
            <person name="Hodges J."/>
            <person name="Ingenthron E."/>
            <person name="Cordes M."/>
            <person name="Kohlberg S."/>
            <person name="Sgro J."/>
            <person name="Delgado B."/>
            <person name="Mead K."/>
            <person name="Chinwalla A."/>
            <person name="Leonard S."/>
            <person name="Crouse K."/>
            <person name="Collura K."/>
            <person name="Kudrna D."/>
            <person name="Currie J."/>
            <person name="He R."/>
            <person name="Angelova A."/>
            <person name="Rajasekar S."/>
            <person name="Mueller T."/>
            <person name="Lomeli R."/>
            <person name="Scara G."/>
            <person name="Ko A."/>
            <person name="Delaney K."/>
            <person name="Wissotski M."/>
            <person name="Lopez G."/>
            <person name="Campos D."/>
            <person name="Braidotti M."/>
            <person name="Ashley E."/>
            <person name="Golser W."/>
            <person name="Kim H."/>
            <person name="Lee S."/>
            <person name="Lin J."/>
            <person name="Dujmic Z."/>
            <person name="Kim W."/>
            <person name="Talag J."/>
            <person name="Zuccolo A."/>
            <person name="Fan C."/>
            <person name="Sebastian A."/>
            <person name="Kramer M."/>
            <person name="Spiegel L."/>
            <person name="Nascimento L."/>
            <person name="Zutavern T."/>
            <person name="Miller B."/>
            <person name="Ambroise C."/>
            <person name="Muller S."/>
            <person name="Spooner W."/>
            <person name="Narechania A."/>
            <person name="Ren L."/>
            <person name="Wei S."/>
            <person name="Kumari S."/>
            <person name="Faga B."/>
            <person name="Levy M.J."/>
            <person name="McMahan L."/>
            <person name="Van Buren P."/>
            <person name="Vaughn M.W."/>
            <person name="Ying K."/>
            <person name="Yeh C.-T."/>
            <person name="Emrich S.J."/>
            <person name="Jia Y."/>
            <person name="Kalyanaraman A."/>
            <person name="Hsia A.-P."/>
            <person name="Barbazuk W.B."/>
            <person name="Baucom R.S."/>
            <person name="Brutnell T.P."/>
            <person name="Carpita N.C."/>
            <person name="Chaparro C."/>
            <person name="Chia J.-M."/>
            <person name="Deragon J.-M."/>
            <person name="Estill J.C."/>
            <person name="Fu Y."/>
            <person name="Jeddeloh J.A."/>
            <person name="Han Y."/>
            <person name="Lee H."/>
            <person name="Li P."/>
            <person name="Lisch D.R."/>
            <person name="Liu S."/>
            <person name="Liu Z."/>
            <person name="Nagel D.H."/>
            <person name="McCann M.C."/>
            <person name="SanMiguel P."/>
            <person name="Myers A.M."/>
            <person name="Nettleton D."/>
            <person name="Nguyen J."/>
            <person name="Penning B.W."/>
            <person name="Ponnala L."/>
            <person name="Schneider K.L."/>
            <person name="Schwartz D.C."/>
            <person name="Sharma A."/>
            <person name="Soderlund C."/>
            <person name="Springer N.M."/>
            <person name="Sun Q."/>
            <person name="Wang H."/>
            <person name="Waterman M."/>
            <person name="Westerman R."/>
            <person name="Wolfgruber T.K."/>
            <person name="Yang L."/>
            <person name="Yu Y."/>
            <person name="Zhang L."/>
            <person name="Zhou S."/>
            <person name="Zhu Q."/>
            <person name="Bennetzen J.L."/>
            <person name="Dawe R.K."/>
            <person name="Jiang J."/>
            <person name="Jiang N."/>
            <person name="Presting G.G."/>
            <person name="Wessler S.R."/>
            <person name="Aluru S."/>
            <person name="Martienssen R.A."/>
            <person name="Clifton S.W."/>
            <person name="McCombie W.R."/>
            <person name="Wing R.A."/>
            <person name="Wilson R.K."/>
        </authorList>
    </citation>
    <scope>NUCLEOTIDE SEQUENCE [LARGE SCALE GENOMIC DNA]</scope>
    <source>
        <strain evidence="5">cv. B73</strain>
    </source>
</reference>
<dbReference type="PANTHER" id="PTHR12357">
    <property type="entry name" value="YTH YT521-B HOMOLOGY DOMAIN-CONTAINING"/>
    <property type="match status" value="1"/>
</dbReference>
<reference evidence="4" key="2">
    <citation type="submission" date="2019-07" db="EMBL/GenBank/DDBJ databases">
        <authorList>
            <person name="Seetharam A."/>
            <person name="Woodhouse M."/>
            <person name="Cannon E."/>
        </authorList>
    </citation>
    <scope>NUCLEOTIDE SEQUENCE [LARGE SCALE GENOMIC DNA]</scope>
    <source>
        <strain evidence="4">cv. B73</strain>
    </source>
</reference>
<dbReference type="GO" id="GO:0003729">
    <property type="term" value="F:mRNA binding"/>
    <property type="evidence" value="ECO:0000318"/>
    <property type="project" value="GO_Central"/>
</dbReference>